<gene>
    <name evidence="3" type="ORF">B296_00011151</name>
</gene>
<reference evidence="3 4" key="1">
    <citation type="journal article" date="2014" name="Agronomy (Basel)">
        <title>A Draft Genome Sequence for Ensete ventricosum, the Drought-Tolerant Tree Against Hunger.</title>
        <authorList>
            <person name="Harrison J."/>
            <person name="Moore K.A."/>
            <person name="Paszkiewicz K."/>
            <person name="Jones T."/>
            <person name="Grant M."/>
            <person name="Ambacheew D."/>
            <person name="Muzemil S."/>
            <person name="Studholme D.J."/>
        </authorList>
    </citation>
    <scope>NUCLEOTIDE SEQUENCE [LARGE SCALE GENOMIC DNA]</scope>
</reference>
<evidence type="ECO:0000313" key="3">
    <source>
        <dbReference type="EMBL" id="RRT84127.1"/>
    </source>
</evidence>
<dbReference type="SUPFAM" id="SSF81301">
    <property type="entry name" value="Nucleotidyltransferase"/>
    <property type="match status" value="1"/>
</dbReference>
<dbReference type="InterPro" id="IPR048840">
    <property type="entry name" value="PolA_pol_NTPase"/>
</dbReference>
<dbReference type="GO" id="GO:0005634">
    <property type="term" value="C:nucleus"/>
    <property type="evidence" value="ECO:0007669"/>
    <property type="project" value="TreeGrafter"/>
</dbReference>
<organism evidence="3 4">
    <name type="scientific">Ensete ventricosum</name>
    <name type="common">Abyssinian banana</name>
    <name type="synonym">Musa ensete</name>
    <dbReference type="NCBI Taxonomy" id="4639"/>
    <lineage>
        <taxon>Eukaryota</taxon>
        <taxon>Viridiplantae</taxon>
        <taxon>Streptophyta</taxon>
        <taxon>Embryophyta</taxon>
        <taxon>Tracheophyta</taxon>
        <taxon>Spermatophyta</taxon>
        <taxon>Magnoliopsida</taxon>
        <taxon>Liliopsida</taxon>
        <taxon>Zingiberales</taxon>
        <taxon>Musaceae</taxon>
        <taxon>Ensete</taxon>
    </lineage>
</organism>
<dbReference type="Proteomes" id="UP000287651">
    <property type="component" value="Unassembled WGS sequence"/>
</dbReference>
<feature type="transmembrane region" description="Helical" evidence="1">
    <location>
        <begin position="94"/>
        <end position="114"/>
    </location>
</feature>
<sequence length="119" mass="13646">YLADAGLFESKEEAVAREEVLGKSDQVHGPGADIDTLCVGPIHATREVRWIFFIMFLIFYHPFQDLDISQDSRLLNADEETVRSLNGWRVTDQILRLVPNIQVVAFLIVVLWIFTRDTI</sequence>
<feature type="non-terminal residue" evidence="3">
    <location>
        <position position="1"/>
    </location>
</feature>
<evidence type="ECO:0000313" key="4">
    <source>
        <dbReference type="Proteomes" id="UP000287651"/>
    </source>
</evidence>
<keyword evidence="1" id="KW-1133">Transmembrane helix</keyword>
<accession>A0A427B6Q2</accession>
<comment type="caution">
    <text evidence="3">The sequence shown here is derived from an EMBL/GenBank/DDBJ whole genome shotgun (WGS) entry which is preliminary data.</text>
</comment>
<keyword evidence="1" id="KW-0472">Membrane</keyword>
<protein>
    <recommendedName>
        <fullName evidence="2">Poly(A) polymerase nucleotidyltransferase domain-containing protein</fullName>
    </recommendedName>
</protein>
<dbReference type="Gene3D" id="1.10.1410.10">
    <property type="match status" value="1"/>
</dbReference>
<dbReference type="PANTHER" id="PTHR10682:SF10">
    <property type="entry name" value="POLYNUCLEOTIDE ADENYLYLTRANSFERASE"/>
    <property type="match status" value="1"/>
</dbReference>
<feature type="domain" description="Poly(A) polymerase nucleotidyltransferase" evidence="2">
    <location>
        <begin position="64"/>
        <end position="98"/>
    </location>
</feature>
<dbReference type="Pfam" id="PF20750">
    <property type="entry name" value="PAP_NTPase"/>
    <property type="match status" value="1"/>
</dbReference>
<evidence type="ECO:0000256" key="1">
    <source>
        <dbReference type="SAM" id="Phobius"/>
    </source>
</evidence>
<dbReference type="GO" id="GO:1990817">
    <property type="term" value="F:poly(A) RNA polymerase activity"/>
    <property type="evidence" value="ECO:0007669"/>
    <property type="project" value="TreeGrafter"/>
</dbReference>
<dbReference type="PANTHER" id="PTHR10682">
    <property type="entry name" value="POLY A POLYMERASE"/>
    <property type="match status" value="1"/>
</dbReference>
<proteinExistence type="predicted"/>
<keyword evidence="1" id="KW-0812">Transmembrane</keyword>
<name>A0A427B6Q2_ENSVE</name>
<evidence type="ECO:0000259" key="2">
    <source>
        <dbReference type="Pfam" id="PF20750"/>
    </source>
</evidence>
<dbReference type="InterPro" id="IPR043519">
    <property type="entry name" value="NT_sf"/>
</dbReference>
<dbReference type="AlphaFoldDB" id="A0A427B6Q2"/>
<dbReference type="EMBL" id="AMZH03000365">
    <property type="protein sequence ID" value="RRT84127.1"/>
    <property type="molecule type" value="Genomic_DNA"/>
</dbReference>